<accession>A0A316YGC1</accession>
<feature type="transmembrane region" description="Helical" evidence="2">
    <location>
        <begin position="32"/>
        <end position="54"/>
    </location>
</feature>
<feature type="compositionally biased region" description="Acidic residues" evidence="1">
    <location>
        <begin position="434"/>
        <end position="443"/>
    </location>
</feature>
<dbReference type="AlphaFoldDB" id="A0A316YGC1"/>
<name>A0A316YGC1_9BASI</name>
<feature type="compositionally biased region" description="Basic and acidic residues" evidence="1">
    <location>
        <begin position="680"/>
        <end position="719"/>
    </location>
</feature>
<feature type="region of interest" description="Disordered" evidence="1">
    <location>
        <begin position="622"/>
        <end position="660"/>
    </location>
</feature>
<keyword evidence="2" id="KW-0812">Transmembrane</keyword>
<feature type="transmembrane region" description="Helical" evidence="2">
    <location>
        <begin position="158"/>
        <end position="180"/>
    </location>
</feature>
<feature type="region of interest" description="Disordered" evidence="1">
    <location>
        <begin position="675"/>
        <end position="719"/>
    </location>
</feature>
<keyword evidence="4" id="KW-1185">Reference proteome</keyword>
<protein>
    <submittedName>
        <fullName evidence="3">Uncharacterized protein</fullName>
    </submittedName>
</protein>
<evidence type="ECO:0000256" key="1">
    <source>
        <dbReference type="SAM" id="MobiDB-lite"/>
    </source>
</evidence>
<feature type="transmembrane region" description="Helical" evidence="2">
    <location>
        <begin position="217"/>
        <end position="243"/>
    </location>
</feature>
<dbReference type="Proteomes" id="UP000245768">
    <property type="component" value="Unassembled WGS sequence"/>
</dbReference>
<reference evidence="3 4" key="1">
    <citation type="journal article" date="2018" name="Mol. Biol. Evol.">
        <title>Broad Genomic Sampling Reveals a Smut Pathogenic Ancestry of the Fungal Clade Ustilaginomycotina.</title>
        <authorList>
            <person name="Kijpornyongpan T."/>
            <person name="Mondo S.J."/>
            <person name="Barry K."/>
            <person name="Sandor L."/>
            <person name="Lee J."/>
            <person name="Lipzen A."/>
            <person name="Pangilinan J."/>
            <person name="LaButti K."/>
            <person name="Hainaut M."/>
            <person name="Henrissat B."/>
            <person name="Grigoriev I.V."/>
            <person name="Spatafora J.W."/>
            <person name="Aime M.C."/>
        </authorList>
    </citation>
    <scope>NUCLEOTIDE SEQUENCE [LARGE SCALE GENOMIC DNA]</scope>
    <source>
        <strain evidence="3 4">MCA 4198</strain>
    </source>
</reference>
<feature type="transmembrane region" description="Helical" evidence="2">
    <location>
        <begin position="117"/>
        <end position="137"/>
    </location>
</feature>
<keyword evidence="2" id="KW-0472">Membrane</keyword>
<feature type="compositionally biased region" description="Basic residues" evidence="1">
    <location>
        <begin position="373"/>
        <end position="389"/>
    </location>
</feature>
<dbReference type="GeneID" id="37044217"/>
<dbReference type="InParanoid" id="A0A316YGC1"/>
<proteinExistence type="predicted"/>
<gene>
    <name evidence="3" type="ORF">FA10DRAFT_268372</name>
</gene>
<keyword evidence="2" id="KW-1133">Transmembrane helix</keyword>
<feature type="transmembrane region" description="Helical" evidence="2">
    <location>
        <begin position="264"/>
        <end position="282"/>
    </location>
</feature>
<dbReference type="RefSeq" id="XP_025375354.1">
    <property type="nucleotide sequence ID" value="XM_025522301.1"/>
</dbReference>
<organism evidence="3 4">
    <name type="scientific">Acaromyces ingoldii</name>
    <dbReference type="NCBI Taxonomy" id="215250"/>
    <lineage>
        <taxon>Eukaryota</taxon>
        <taxon>Fungi</taxon>
        <taxon>Dikarya</taxon>
        <taxon>Basidiomycota</taxon>
        <taxon>Ustilaginomycotina</taxon>
        <taxon>Exobasidiomycetes</taxon>
        <taxon>Exobasidiales</taxon>
        <taxon>Cryptobasidiaceae</taxon>
        <taxon>Acaromyces</taxon>
    </lineage>
</organism>
<dbReference type="OrthoDB" id="3357775at2759"/>
<sequence length="719" mass="78475">MLDYPRFGEDGPAVLGRLTPSQWAAAAWLPTVGIHVALPIITQFLVLYEYLLHAPSEVDIWRRLSSRRSRLKTRAIQPWATLWLRYGSVSFGILAIVRQWGNDFAWSRCSHVVVPLFFASSAMLSVLTASISAWRCLTIARAAMGGGATRWYGLTQAIVCLCLVARFAANVIAFTLQSYIAPPTSMTNTRTTCFAFEEAAFEQLRLVSNEDDLPKRIFAFVGLLATVFISDATFAIVSFTGIASLDAQIQPQSGLLRILRMNSITHYSILALSNVGTLIFYCLTLDPFTVHLTAAIGAIIGIRVLISEQESVLAASHHYDNTTPWISGAQPPPRNLHGGLSGALSFQAGATPMAAVASRSIFAPAATTIGMAHNHHHHHPHHPPSHSHHQTTTVANAASVPGGDGHRLTRLASRPEGSSEDEMDHQDDVIVMHDDDEDEDEDEAPRYCCDEDDEKMGQGDDEEKQKQEGTEDPSKQNLEGAAANQVEAGNQKKRKKMRWGRIGRRGEESQVFPGTSLAPAATQSKRRQVQPTQPLSNQQKQRQGAAAAAAAAAGPLCKLCRQPLIWQEGRMSLGLLARPPRHPHVKRRGAGLTDIDAVTVLEHGRSIDRPWPMWPSDCIAAEEDEEGEDEEGRDVGTTSVGGGVALNALGRDRLRTGEEENHLRATVGNWARGVVPGAAELDKKDTVSVGREDVKEEEQTTRVSSDERGVSPRQEEESG</sequence>
<feature type="compositionally biased region" description="Acidic residues" evidence="1">
    <location>
        <begin position="622"/>
        <end position="632"/>
    </location>
</feature>
<feature type="compositionally biased region" description="Basic and acidic residues" evidence="1">
    <location>
        <begin position="444"/>
        <end position="474"/>
    </location>
</feature>
<feature type="compositionally biased region" description="Basic and acidic residues" evidence="1">
    <location>
        <begin position="650"/>
        <end position="660"/>
    </location>
</feature>
<feature type="transmembrane region" description="Helical" evidence="2">
    <location>
        <begin position="75"/>
        <end position="97"/>
    </location>
</feature>
<dbReference type="EMBL" id="KZ819638">
    <property type="protein sequence ID" value="PWN88156.1"/>
    <property type="molecule type" value="Genomic_DNA"/>
</dbReference>
<evidence type="ECO:0000313" key="3">
    <source>
        <dbReference type="EMBL" id="PWN88156.1"/>
    </source>
</evidence>
<feature type="region of interest" description="Disordered" evidence="1">
    <location>
        <begin position="373"/>
        <end position="553"/>
    </location>
</feature>
<feature type="compositionally biased region" description="Basic residues" evidence="1">
    <location>
        <begin position="491"/>
        <end position="503"/>
    </location>
</feature>
<feature type="compositionally biased region" description="Polar residues" evidence="1">
    <location>
        <begin position="529"/>
        <end position="542"/>
    </location>
</feature>
<evidence type="ECO:0000313" key="4">
    <source>
        <dbReference type="Proteomes" id="UP000245768"/>
    </source>
</evidence>
<evidence type="ECO:0000256" key="2">
    <source>
        <dbReference type="SAM" id="Phobius"/>
    </source>
</evidence>